<evidence type="ECO:0000256" key="1">
    <source>
        <dbReference type="SAM" id="MobiDB-lite"/>
    </source>
</evidence>
<dbReference type="OrthoDB" id="3799697at2759"/>
<accession>A0A9Q8ZB73</accession>
<proteinExistence type="predicted"/>
<keyword evidence="3" id="KW-1185">Reference proteome</keyword>
<sequence length="81" mass="9196">MNSPNTSTITTKSSSNSVPTASPPEKPSQTTNLTEDALKEHDANSAVNDHHWAMEEHERIQRLQLAAKELGFELHRKYFHR</sequence>
<dbReference type="VEuPathDB" id="FungiDB:yc1106_04852"/>
<gene>
    <name evidence="2" type="ORF">yc1106_04852</name>
</gene>
<evidence type="ECO:0000313" key="2">
    <source>
        <dbReference type="EMBL" id="USP77578.1"/>
    </source>
</evidence>
<feature type="compositionally biased region" description="Low complexity" evidence="1">
    <location>
        <begin position="1"/>
        <end position="17"/>
    </location>
</feature>
<dbReference type="EMBL" id="CP089276">
    <property type="protein sequence ID" value="USP77578.1"/>
    <property type="molecule type" value="Genomic_DNA"/>
</dbReference>
<feature type="region of interest" description="Disordered" evidence="1">
    <location>
        <begin position="1"/>
        <end position="32"/>
    </location>
</feature>
<organism evidence="2 3">
    <name type="scientific">Curvularia clavata</name>
    <dbReference type="NCBI Taxonomy" id="95742"/>
    <lineage>
        <taxon>Eukaryota</taxon>
        <taxon>Fungi</taxon>
        <taxon>Dikarya</taxon>
        <taxon>Ascomycota</taxon>
        <taxon>Pezizomycotina</taxon>
        <taxon>Dothideomycetes</taxon>
        <taxon>Pleosporomycetidae</taxon>
        <taxon>Pleosporales</taxon>
        <taxon>Pleosporineae</taxon>
        <taxon>Pleosporaceae</taxon>
        <taxon>Curvularia</taxon>
    </lineage>
</organism>
<evidence type="ECO:0000313" key="3">
    <source>
        <dbReference type="Proteomes" id="UP001056012"/>
    </source>
</evidence>
<reference evidence="2" key="1">
    <citation type="submission" date="2021-12" db="EMBL/GenBank/DDBJ databases">
        <title>Curvularia clavata genome.</title>
        <authorList>
            <person name="Cao Y."/>
        </authorList>
    </citation>
    <scope>NUCLEOTIDE SEQUENCE</scope>
    <source>
        <strain evidence="2">Yc1106</strain>
    </source>
</reference>
<name>A0A9Q8ZB73_CURCL</name>
<dbReference type="Proteomes" id="UP001056012">
    <property type="component" value="Chromosome 3"/>
</dbReference>
<dbReference type="AlphaFoldDB" id="A0A9Q8ZB73"/>
<protein>
    <submittedName>
        <fullName evidence="2">Uncharacterized protein</fullName>
    </submittedName>
</protein>